<gene>
    <name evidence="1" type="ORF">DM02DRAFT_652817</name>
</gene>
<dbReference type="AlphaFoldDB" id="A0A2V1DYB2"/>
<dbReference type="EMBL" id="KZ805334">
    <property type="protein sequence ID" value="PVI03197.1"/>
    <property type="molecule type" value="Genomic_DNA"/>
</dbReference>
<keyword evidence="2" id="KW-1185">Reference proteome</keyword>
<organism evidence="1 2">
    <name type="scientific">Periconia macrospinosa</name>
    <dbReference type="NCBI Taxonomy" id="97972"/>
    <lineage>
        <taxon>Eukaryota</taxon>
        <taxon>Fungi</taxon>
        <taxon>Dikarya</taxon>
        <taxon>Ascomycota</taxon>
        <taxon>Pezizomycotina</taxon>
        <taxon>Dothideomycetes</taxon>
        <taxon>Pleosporomycetidae</taxon>
        <taxon>Pleosporales</taxon>
        <taxon>Massarineae</taxon>
        <taxon>Periconiaceae</taxon>
        <taxon>Periconia</taxon>
    </lineage>
</organism>
<sequence length="306" mass="34933">MGLPSSSPDPSVDPDAEFIYAVLQILHTLFENLTQSFSRPLITSIHVLEPSSFKSPLGSEVYILTAESPPQTLLQGTQALCTEFSPQLVDQVGARMVEKLQKAYMKGFLCDTSLEAFETVLRNQLALVGAKVEWLVIQGGLVGGFGFAVARQDDEAKKILKNGKEGKDKKNRKSRKRIEKLYQVNSDRDHSVFQVTSRNGTVYIADFTFEQFGFDGKDWFLPRDLYVERYAQNRELQLFTEGDRMELDGIAYDRNWLGHVWEFCEKSLDWEFLVRLRAEKRVEEVTRAARESWGLMEAGRVRMCPV</sequence>
<accession>A0A2V1DYB2</accession>
<evidence type="ECO:0000313" key="1">
    <source>
        <dbReference type="EMBL" id="PVI03197.1"/>
    </source>
</evidence>
<reference evidence="1 2" key="1">
    <citation type="journal article" date="2018" name="Sci. Rep.">
        <title>Comparative genomics provides insights into the lifestyle and reveals functional heterogeneity of dark septate endophytic fungi.</title>
        <authorList>
            <person name="Knapp D.G."/>
            <person name="Nemeth J.B."/>
            <person name="Barry K."/>
            <person name="Hainaut M."/>
            <person name="Henrissat B."/>
            <person name="Johnson J."/>
            <person name="Kuo A."/>
            <person name="Lim J.H.P."/>
            <person name="Lipzen A."/>
            <person name="Nolan M."/>
            <person name="Ohm R.A."/>
            <person name="Tamas L."/>
            <person name="Grigoriev I.V."/>
            <person name="Spatafora J.W."/>
            <person name="Nagy L.G."/>
            <person name="Kovacs G.M."/>
        </authorList>
    </citation>
    <scope>NUCLEOTIDE SEQUENCE [LARGE SCALE GENOMIC DNA]</scope>
    <source>
        <strain evidence="1 2">DSE2036</strain>
    </source>
</reference>
<protein>
    <submittedName>
        <fullName evidence="1">Uncharacterized protein</fullName>
    </submittedName>
</protein>
<dbReference type="OrthoDB" id="3778887at2759"/>
<evidence type="ECO:0000313" key="2">
    <source>
        <dbReference type="Proteomes" id="UP000244855"/>
    </source>
</evidence>
<dbReference type="Proteomes" id="UP000244855">
    <property type="component" value="Unassembled WGS sequence"/>
</dbReference>
<name>A0A2V1DYB2_9PLEO</name>
<proteinExistence type="predicted"/>